<dbReference type="EMBL" id="CP003732">
    <property type="protein sequence ID" value="AFV12355.1"/>
    <property type="molecule type" value="Genomic_DNA"/>
</dbReference>
<dbReference type="HOGENOM" id="CLU_2940339_0_0_9"/>
<organism evidence="2 3">
    <name type="scientific">Thermacetogenium phaeum (strain ATCC BAA-254 / DSM 26808 / PB)</name>
    <dbReference type="NCBI Taxonomy" id="1089553"/>
    <lineage>
        <taxon>Bacteria</taxon>
        <taxon>Bacillati</taxon>
        <taxon>Bacillota</taxon>
        <taxon>Clostridia</taxon>
        <taxon>Thermoanaerobacterales</taxon>
        <taxon>Thermoanaerobacteraceae</taxon>
        <taxon>Thermacetogenium</taxon>
    </lineage>
</organism>
<protein>
    <submittedName>
        <fullName evidence="2">Uncharacterized protein</fullName>
    </submittedName>
</protein>
<evidence type="ECO:0000313" key="3">
    <source>
        <dbReference type="Proteomes" id="UP000000467"/>
    </source>
</evidence>
<sequence length="60" mass="6229">MSGNGHTSRYGKGIYNLSSWAIPLSGMAFLQGVYPVSLVEFLSKGGDGKEGLEEPAPVAG</sequence>
<feature type="transmembrane region" description="Helical" evidence="1">
    <location>
        <begin position="20"/>
        <end position="42"/>
    </location>
</feature>
<evidence type="ECO:0000313" key="2">
    <source>
        <dbReference type="EMBL" id="AFV12355.1"/>
    </source>
</evidence>
<keyword evidence="1" id="KW-0472">Membrane</keyword>
<keyword evidence="3" id="KW-1185">Reference proteome</keyword>
<accession>K4LK82</accession>
<keyword evidence="1" id="KW-1133">Transmembrane helix</keyword>
<evidence type="ECO:0000256" key="1">
    <source>
        <dbReference type="SAM" id="Phobius"/>
    </source>
</evidence>
<dbReference type="Proteomes" id="UP000000467">
    <property type="component" value="Chromosome"/>
</dbReference>
<keyword evidence="1" id="KW-0812">Transmembrane</keyword>
<dbReference type="KEGG" id="tpz:Tph_c21620"/>
<proteinExistence type="predicted"/>
<dbReference type="AlphaFoldDB" id="K4LK82"/>
<reference evidence="2 3" key="1">
    <citation type="journal article" date="2012" name="BMC Genomics">
        <title>Genome-guided analysis of physiological and morphological traits of the fermentative acetate oxidizer Thermacetogenium phaeum.</title>
        <authorList>
            <person name="Oehler D."/>
            <person name="Poehlein A."/>
            <person name="Leimbach A."/>
            <person name="Muller N."/>
            <person name="Daniel R."/>
            <person name="Gottschalk G."/>
            <person name="Schink B."/>
        </authorList>
    </citation>
    <scope>NUCLEOTIDE SEQUENCE [LARGE SCALE GENOMIC DNA]</scope>
    <source>
        <strain evidence="3">ATCC BAA-254 / DSM 26808 / PB</strain>
    </source>
</reference>
<dbReference type="STRING" id="1089553.Tph_c21620"/>
<name>K4LK82_THEPS</name>
<gene>
    <name evidence="2" type="ordered locus">Tph_c21620</name>
</gene>